<protein>
    <submittedName>
        <fullName evidence="2">tRNA-specific adenosine deaminase 1-like</fullName>
    </submittedName>
</protein>
<dbReference type="PANTHER" id="PTHR47803:SF1">
    <property type="entry name" value="TRNA-SPECIFIC ADENOSINE DEAMINASE 1"/>
    <property type="match status" value="1"/>
</dbReference>
<dbReference type="Proteomes" id="UP000815677">
    <property type="component" value="Unassembled WGS sequence"/>
</dbReference>
<dbReference type="EMBL" id="DF848493">
    <property type="protein sequence ID" value="GAT53807.1"/>
    <property type="molecule type" value="Genomic_DNA"/>
</dbReference>
<name>A0ABQ0LRX8_MYCCL</name>
<evidence type="ECO:0000313" key="2">
    <source>
        <dbReference type="EMBL" id="GAT53807.1"/>
    </source>
</evidence>
<gene>
    <name evidence="2" type="ORF">MCHLO_10722</name>
</gene>
<evidence type="ECO:0000313" key="3">
    <source>
        <dbReference type="Proteomes" id="UP000815677"/>
    </source>
</evidence>
<dbReference type="PROSITE" id="PS50141">
    <property type="entry name" value="A_DEAMIN_EDITASE"/>
    <property type="match status" value="1"/>
</dbReference>
<keyword evidence="3" id="KW-1185">Reference proteome</keyword>
<dbReference type="SMART" id="SM00552">
    <property type="entry name" value="ADEAMc"/>
    <property type="match status" value="1"/>
</dbReference>
<dbReference type="Pfam" id="PF02137">
    <property type="entry name" value="A_deamin"/>
    <property type="match status" value="1"/>
</dbReference>
<sequence length="411" mass="44766">MIPQDTILNLIHELYATLQYKPPPRKWTILAAFYLLSESSGAKIISLATGTKCLAAEKLPVEEALHDSHAEVLARRGAVRWLLEEIARIKQGSCESLWIDRNDSEEISFKLRGGVRLGFYVSTVPCGDASMGLLAATQDEEMAALKSTPSSLPSSISSTNTSTSISRGRNNYTLLGVLRTKPARADAPSTASMSCSDKIAAWTFLGVQGALGARFFNRRPVYVDEVLVGVDLPSAVGVKEREELKRMVGVDCERALVGRLKGVEACGPYTHHPPTIHLIDTPAFIHSRSMVPDVGGSCNDSLFWVADSPLAASGPEVLINGYKRGVPPAHRLREKSLPIACRKSMLKLYKDTLRLYELPVDDTISHQDTKLAIQTYQDAKSHLTGPEGVFSGWIRGSSISFTRNGESTTGI</sequence>
<evidence type="ECO:0000259" key="1">
    <source>
        <dbReference type="PROSITE" id="PS50141"/>
    </source>
</evidence>
<dbReference type="InterPro" id="IPR002466">
    <property type="entry name" value="A_deamin"/>
</dbReference>
<feature type="domain" description="A to I editase" evidence="1">
    <location>
        <begin position="46"/>
        <end position="383"/>
    </location>
</feature>
<accession>A0ABQ0LRX8</accession>
<dbReference type="InterPro" id="IPR042935">
    <property type="entry name" value="Tad1"/>
</dbReference>
<organism evidence="2 3">
    <name type="scientific">Mycena chlorophos</name>
    <name type="common">Agaric fungus</name>
    <name type="synonym">Agaricus chlorophos</name>
    <dbReference type="NCBI Taxonomy" id="658473"/>
    <lineage>
        <taxon>Eukaryota</taxon>
        <taxon>Fungi</taxon>
        <taxon>Dikarya</taxon>
        <taxon>Basidiomycota</taxon>
        <taxon>Agaricomycotina</taxon>
        <taxon>Agaricomycetes</taxon>
        <taxon>Agaricomycetidae</taxon>
        <taxon>Agaricales</taxon>
        <taxon>Marasmiineae</taxon>
        <taxon>Mycenaceae</taxon>
        <taxon>Mycena</taxon>
    </lineage>
</organism>
<proteinExistence type="predicted"/>
<reference evidence="2" key="1">
    <citation type="submission" date="2014-09" db="EMBL/GenBank/DDBJ databases">
        <title>Genome sequence of the luminous mushroom Mycena chlorophos for searching fungal bioluminescence genes.</title>
        <authorList>
            <person name="Tanaka Y."/>
            <person name="Kasuga D."/>
            <person name="Oba Y."/>
            <person name="Hase S."/>
            <person name="Sato K."/>
            <person name="Oba Y."/>
            <person name="Sakakibara Y."/>
        </authorList>
    </citation>
    <scope>NUCLEOTIDE SEQUENCE</scope>
</reference>
<dbReference type="PANTHER" id="PTHR47803">
    <property type="entry name" value="TRNA-SPECIFIC ADENOSINE DEAMINASE 1"/>
    <property type="match status" value="1"/>
</dbReference>